<gene>
    <name evidence="1" type="ORF">JDP02_11620</name>
</gene>
<accession>A0A8I1L9W8</accession>
<dbReference type="Proteomes" id="UP000603369">
    <property type="component" value="Unassembled WGS sequence"/>
</dbReference>
<name>A0A8I1L9W8_9CORY</name>
<organism evidence="1 2">
    <name type="scientific">Corynebacterium tuberculostearicum</name>
    <dbReference type="NCBI Taxonomy" id="38304"/>
    <lineage>
        <taxon>Bacteria</taxon>
        <taxon>Bacillati</taxon>
        <taxon>Actinomycetota</taxon>
        <taxon>Actinomycetes</taxon>
        <taxon>Mycobacteriales</taxon>
        <taxon>Corynebacteriaceae</taxon>
        <taxon>Corynebacterium</taxon>
    </lineage>
</organism>
<keyword evidence="2" id="KW-1185">Reference proteome</keyword>
<evidence type="ECO:0000313" key="1">
    <source>
        <dbReference type="EMBL" id="MBK3429143.1"/>
    </source>
</evidence>
<dbReference type="EMBL" id="JAEHFL010000029">
    <property type="protein sequence ID" value="MBK3429143.1"/>
    <property type="molecule type" value="Genomic_DNA"/>
</dbReference>
<dbReference type="AlphaFoldDB" id="A0A8I1L9W8"/>
<reference evidence="1 2" key="1">
    <citation type="submission" date="2020-12" db="EMBL/GenBank/DDBJ databases">
        <title>Draft genome sequence of the commensal strain Corynebacterium tuberculostearicum MFP09/CIP 102622 isolated from human skin.</title>
        <authorList>
            <person name="Boukerb A.M."/>
            <person name="Janvier X."/>
            <person name="Feuilloley M.G.J."/>
            <person name="Groboillot A."/>
        </authorList>
    </citation>
    <scope>NUCLEOTIDE SEQUENCE [LARGE SCALE GENOMIC DNA]</scope>
    <source>
        <strain evidence="1 2">CIP 102622</strain>
    </source>
</reference>
<protein>
    <submittedName>
        <fullName evidence="1">Uncharacterized protein</fullName>
    </submittedName>
</protein>
<comment type="caution">
    <text evidence="1">The sequence shown here is derived from an EMBL/GenBank/DDBJ whole genome shotgun (WGS) entry which is preliminary data.</text>
</comment>
<dbReference type="RefSeq" id="WP_200436343.1">
    <property type="nucleotide sequence ID" value="NZ_JAEHFL010000029.1"/>
</dbReference>
<evidence type="ECO:0000313" key="2">
    <source>
        <dbReference type="Proteomes" id="UP000603369"/>
    </source>
</evidence>
<proteinExistence type="predicted"/>
<sequence length="51" mass="5719">MQRNSNPRTSLRRLSELRSLALGAAVGAILADPMATIHSWNELLDLLDFWP</sequence>